<evidence type="ECO:0000256" key="1">
    <source>
        <dbReference type="SAM" id="MobiDB-lite"/>
    </source>
</evidence>
<protein>
    <submittedName>
        <fullName evidence="2">Uncharacterized protein</fullName>
    </submittedName>
</protein>
<reference evidence="2" key="1">
    <citation type="submission" date="2014-11" db="EMBL/GenBank/DDBJ databases">
        <authorList>
            <person name="Amaro Gonzalez C."/>
        </authorList>
    </citation>
    <scope>NUCLEOTIDE SEQUENCE</scope>
</reference>
<proteinExistence type="predicted"/>
<evidence type="ECO:0000313" key="2">
    <source>
        <dbReference type="EMBL" id="JAH81232.1"/>
    </source>
</evidence>
<dbReference type="EMBL" id="GBXM01027345">
    <property type="protein sequence ID" value="JAH81232.1"/>
    <property type="molecule type" value="Transcribed_RNA"/>
</dbReference>
<dbReference type="AlphaFoldDB" id="A0A0E9VT91"/>
<reference evidence="2" key="2">
    <citation type="journal article" date="2015" name="Fish Shellfish Immunol.">
        <title>Early steps in the European eel (Anguilla anguilla)-Vibrio vulnificus interaction in the gills: Role of the RtxA13 toxin.</title>
        <authorList>
            <person name="Callol A."/>
            <person name="Pajuelo D."/>
            <person name="Ebbesson L."/>
            <person name="Teles M."/>
            <person name="MacKenzie S."/>
            <person name="Amaro C."/>
        </authorList>
    </citation>
    <scope>NUCLEOTIDE SEQUENCE</scope>
</reference>
<sequence length="49" mass="5546">MKKISPFQKEFVANLAIQKALTWDISKSAPPWHGAKKAERSQESAKSEF</sequence>
<name>A0A0E9VT91_ANGAN</name>
<feature type="compositionally biased region" description="Basic and acidic residues" evidence="1">
    <location>
        <begin position="36"/>
        <end position="49"/>
    </location>
</feature>
<feature type="region of interest" description="Disordered" evidence="1">
    <location>
        <begin position="27"/>
        <end position="49"/>
    </location>
</feature>
<organism evidence="2">
    <name type="scientific">Anguilla anguilla</name>
    <name type="common">European freshwater eel</name>
    <name type="synonym">Muraena anguilla</name>
    <dbReference type="NCBI Taxonomy" id="7936"/>
    <lineage>
        <taxon>Eukaryota</taxon>
        <taxon>Metazoa</taxon>
        <taxon>Chordata</taxon>
        <taxon>Craniata</taxon>
        <taxon>Vertebrata</taxon>
        <taxon>Euteleostomi</taxon>
        <taxon>Actinopterygii</taxon>
        <taxon>Neopterygii</taxon>
        <taxon>Teleostei</taxon>
        <taxon>Anguilliformes</taxon>
        <taxon>Anguillidae</taxon>
        <taxon>Anguilla</taxon>
    </lineage>
</organism>
<accession>A0A0E9VT91</accession>